<dbReference type="EMBL" id="BPQO01000002">
    <property type="protein sequence ID" value="GJD87234.1"/>
    <property type="molecule type" value="Genomic_DNA"/>
</dbReference>
<evidence type="ECO:0000313" key="2">
    <source>
        <dbReference type="Proteomes" id="UP001055247"/>
    </source>
</evidence>
<sequence>MVGFVRLEGRGVRPDLLAAAGEALFGPEWRRPVAAALGVDARLVQRWAAGQRDIPDTVAPALLALLGREASALEAQALALRRAAAAIEEAE</sequence>
<dbReference type="InterPro" id="IPR010982">
    <property type="entry name" value="Lambda_DNA-bd_dom_sf"/>
</dbReference>
<dbReference type="Proteomes" id="UP001055247">
    <property type="component" value="Unassembled WGS sequence"/>
</dbReference>
<accession>A0AAV4ZGL8</accession>
<name>A0AAV4ZGL8_9HYPH</name>
<protein>
    <recommendedName>
        <fullName evidence="3">Transposase</fullName>
    </recommendedName>
</protein>
<organism evidence="1 2">
    <name type="scientific">Methylobacterium hispanicum</name>
    <dbReference type="NCBI Taxonomy" id="270350"/>
    <lineage>
        <taxon>Bacteria</taxon>
        <taxon>Pseudomonadati</taxon>
        <taxon>Pseudomonadota</taxon>
        <taxon>Alphaproteobacteria</taxon>
        <taxon>Hyphomicrobiales</taxon>
        <taxon>Methylobacteriaceae</taxon>
        <taxon>Methylobacterium</taxon>
    </lineage>
</organism>
<dbReference type="Gene3D" id="1.10.260.40">
    <property type="entry name" value="lambda repressor-like DNA-binding domains"/>
    <property type="match status" value="1"/>
</dbReference>
<gene>
    <name evidence="1" type="ORF">BHAOGJBA_0734</name>
</gene>
<dbReference type="AlphaFoldDB" id="A0AAV4ZGL8"/>
<evidence type="ECO:0000313" key="1">
    <source>
        <dbReference type="EMBL" id="GJD87234.1"/>
    </source>
</evidence>
<dbReference type="GO" id="GO:0003677">
    <property type="term" value="F:DNA binding"/>
    <property type="evidence" value="ECO:0007669"/>
    <property type="project" value="InterPro"/>
</dbReference>
<evidence type="ECO:0008006" key="3">
    <source>
        <dbReference type="Google" id="ProtNLM"/>
    </source>
</evidence>
<proteinExistence type="predicted"/>
<dbReference type="SUPFAM" id="SSF47413">
    <property type="entry name" value="lambda repressor-like DNA-binding domains"/>
    <property type="match status" value="1"/>
</dbReference>
<keyword evidence="2" id="KW-1185">Reference proteome</keyword>
<comment type="caution">
    <text evidence="1">The sequence shown here is derived from an EMBL/GenBank/DDBJ whole genome shotgun (WGS) entry which is preliminary data.</text>
</comment>
<reference evidence="1" key="1">
    <citation type="journal article" date="2016" name="Front. Microbiol.">
        <title>Genome Sequence of the Piezophilic, Mesophilic Sulfate-Reducing Bacterium Desulfovibrio indicus J2T.</title>
        <authorList>
            <person name="Cao J."/>
            <person name="Maignien L."/>
            <person name="Shao Z."/>
            <person name="Alain K."/>
            <person name="Jebbar M."/>
        </authorList>
    </citation>
    <scope>NUCLEOTIDE SEQUENCE</scope>
    <source>
        <strain evidence="1">DSM 16372</strain>
    </source>
</reference>
<reference evidence="1" key="2">
    <citation type="submission" date="2021-08" db="EMBL/GenBank/DDBJ databases">
        <authorList>
            <person name="Tani A."/>
            <person name="Ola A."/>
            <person name="Ogura Y."/>
            <person name="Katsura K."/>
            <person name="Hayashi T."/>
        </authorList>
    </citation>
    <scope>NUCLEOTIDE SEQUENCE</scope>
    <source>
        <strain evidence="1">DSM 16372</strain>
    </source>
</reference>